<dbReference type="OrthoDB" id="2419613at2759"/>
<keyword evidence="2" id="KW-1185">Reference proteome</keyword>
<dbReference type="AlphaFoldDB" id="A0A0C2MHL6"/>
<name>A0A0C2MHL6_THEKT</name>
<gene>
    <name evidence="1" type="ORF">RF11_16444</name>
</gene>
<dbReference type="Proteomes" id="UP000031668">
    <property type="component" value="Unassembled WGS sequence"/>
</dbReference>
<comment type="caution">
    <text evidence="1">The sequence shown here is derived from an EMBL/GenBank/DDBJ whole genome shotgun (WGS) entry which is preliminary data.</text>
</comment>
<dbReference type="EMBL" id="JWZT01005375">
    <property type="protein sequence ID" value="KII61161.1"/>
    <property type="molecule type" value="Genomic_DNA"/>
</dbReference>
<dbReference type="InterPro" id="IPR015915">
    <property type="entry name" value="Kelch-typ_b-propeller"/>
</dbReference>
<reference evidence="1 2" key="1">
    <citation type="journal article" date="2014" name="Genome Biol. Evol.">
        <title>The genome of the myxosporean Thelohanellus kitauei shows adaptations to nutrient acquisition within its fish host.</title>
        <authorList>
            <person name="Yang Y."/>
            <person name="Xiong J."/>
            <person name="Zhou Z."/>
            <person name="Huo F."/>
            <person name="Miao W."/>
            <person name="Ran C."/>
            <person name="Liu Y."/>
            <person name="Zhang J."/>
            <person name="Feng J."/>
            <person name="Wang M."/>
            <person name="Wang M."/>
            <person name="Wang L."/>
            <person name="Yao B."/>
        </authorList>
    </citation>
    <scope>NUCLEOTIDE SEQUENCE [LARGE SCALE GENOMIC DNA]</scope>
    <source>
        <strain evidence="1">Wuqing</strain>
    </source>
</reference>
<evidence type="ECO:0000313" key="2">
    <source>
        <dbReference type="Proteomes" id="UP000031668"/>
    </source>
</evidence>
<dbReference type="SUPFAM" id="SSF117281">
    <property type="entry name" value="Kelch motif"/>
    <property type="match status" value="1"/>
</dbReference>
<accession>A0A0C2MHL6</accession>
<evidence type="ECO:0000313" key="1">
    <source>
        <dbReference type="EMBL" id="KII61161.1"/>
    </source>
</evidence>
<sequence>MGYLSGGISFEGFYTDIWKIDLDTLEWFQLDYILQTDMLFHRTAVVEETYLYSLNADFNDFNYTYSLEKFILSPPTLYRQCLEKIERSLNLRTCIASLPPSIADDLSSENHDPSLDI</sequence>
<protein>
    <recommendedName>
        <fullName evidence="3">Kelch domain-containing protein 10</fullName>
    </recommendedName>
</protein>
<proteinExistence type="predicted"/>
<evidence type="ECO:0008006" key="3">
    <source>
        <dbReference type="Google" id="ProtNLM"/>
    </source>
</evidence>
<organism evidence="1 2">
    <name type="scientific">Thelohanellus kitauei</name>
    <name type="common">Myxosporean</name>
    <dbReference type="NCBI Taxonomy" id="669202"/>
    <lineage>
        <taxon>Eukaryota</taxon>
        <taxon>Metazoa</taxon>
        <taxon>Cnidaria</taxon>
        <taxon>Myxozoa</taxon>
        <taxon>Myxosporea</taxon>
        <taxon>Bivalvulida</taxon>
        <taxon>Platysporina</taxon>
        <taxon>Myxobolidae</taxon>
        <taxon>Thelohanellus</taxon>
    </lineage>
</organism>